<feature type="region of interest" description="Disordered" evidence="1">
    <location>
        <begin position="19"/>
        <end position="45"/>
    </location>
</feature>
<evidence type="ECO:0000313" key="3">
    <source>
        <dbReference type="Proteomes" id="UP000765509"/>
    </source>
</evidence>
<proteinExistence type="predicted"/>
<gene>
    <name evidence="2" type="ORF">O181_007157</name>
</gene>
<feature type="compositionally biased region" description="Basic and acidic residues" evidence="1">
    <location>
        <begin position="26"/>
        <end position="40"/>
    </location>
</feature>
<evidence type="ECO:0000256" key="1">
    <source>
        <dbReference type="SAM" id="MobiDB-lite"/>
    </source>
</evidence>
<sequence length="154" mass="18794">MNKFFNVFQKIKPQSRAHVFGNNPHLQEDIKPDSPMESKHRSPSQYQDEYNMTYLEKEDLKQLPEATSWQKSSFVGEYDNMELIHYTDVLFIDVPSIPDYWITAKRNTALNVNDSIWYTEMEEIHGRRKWPWWKRQIIQKYRNVNWIWKKTMSF</sequence>
<reference evidence="2" key="1">
    <citation type="submission" date="2021-03" db="EMBL/GenBank/DDBJ databases">
        <title>Draft genome sequence of rust myrtle Austropuccinia psidii MF-1, a brazilian biotype.</title>
        <authorList>
            <person name="Quecine M.C."/>
            <person name="Pachon D.M.R."/>
            <person name="Bonatelli M.L."/>
            <person name="Correr F.H."/>
            <person name="Franceschini L.M."/>
            <person name="Leite T.F."/>
            <person name="Margarido G.R.A."/>
            <person name="Almeida C.A."/>
            <person name="Ferrarezi J.A."/>
            <person name="Labate C.A."/>
        </authorList>
    </citation>
    <scope>NUCLEOTIDE SEQUENCE</scope>
    <source>
        <strain evidence="2">MF-1</strain>
    </source>
</reference>
<dbReference type="AlphaFoldDB" id="A0A9Q3GI76"/>
<dbReference type="Proteomes" id="UP000765509">
    <property type="component" value="Unassembled WGS sequence"/>
</dbReference>
<name>A0A9Q3GI76_9BASI</name>
<accession>A0A9Q3GI76</accession>
<organism evidence="2 3">
    <name type="scientific">Austropuccinia psidii MF-1</name>
    <dbReference type="NCBI Taxonomy" id="1389203"/>
    <lineage>
        <taxon>Eukaryota</taxon>
        <taxon>Fungi</taxon>
        <taxon>Dikarya</taxon>
        <taxon>Basidiomycota</taxon>
        <taxon>Pucciniomycotina</taxon>
        <taxon>Pucciniomycetes</taxon>
        <taxon>Pucciniales</taxon>
        <taxon>Sphaerophragmiaceae</taxon>
        <taxon>Austropuccinia</taxon>
    </lineage>
</organism>
<comment type="caution">
    <text evidence="2">The sequence shown here is derived from an EMBL/GenBank/DDBJ whole genome shotgun (WGS) entry which is preliminary data.</text>
</comment>
<evidence type="ECO:0000313" key="2">
    <source>
        <dbReference type="EMBL" id="MBW0467442.1"/>
    </source>
</evidence>
<dbReference type="EMBL" id="AVOT02001583">
    <property type="protein sequence ID" value="MBW0467442.1"/>
    <property type="molecule type" value="Genomic_DNA"/>
</dbReference>
<protein>
    <submittedName>
        <fullName evidence="2">Uncharacterized protein</fullName>
    </submittedName>
</protein>
<keyword evidence="3" id="KW-1185">Reference proteome</keyword>